<organism evidence="3 4">
    <name type="scientific">[Mycobacterium] burgundiense</name>
    <dbReference type="NCBI Taxonomy" id="3064286"/>
    <lineage>
        <taxon>Bacteria</taxon>
        <taxon>Bacillati</taxon>
        <taxon>Actinomycetota</taxon>
        <taxon>Actinomycetes</taxon>
        <taxon>Mycobacteriales</taxon>
        <taxon>Mycobacteriaceae</taxon>
        <taxon>Mycolicibacterium</taxon>
    </lineage>
</organism>
<proteinExistence type="predicted"/>
<name>A0ABM9M2U1_9MYCO</name>
<sequence>MRVQPAAFLRTTLPLGIESLRDYDSGRYHSIWLPDHMVSFWPDSIWTPEFTDLATLSPSPHRHLDGMAVAAAAAVLTTQTPVVTTVVDTVRRHPAMLAQTAVTIDHLSGGRFILGLGSGELENTVPYGFDFAKPVSRFEEAITVIKLLWRSDGPVDFEGEFYRLEHARLDTELHDGECPPIWIGAKGPRMLDITGRHADGWWPNGAYTPEDYAAKLTVVRTAAERAGRDPMAIVPAITQICLIGDDDEIAGMLQAPLVKSIILLLTAADLRQFGYDHPMGPDWRGVMDFNPVALSRERIIRFCAEVDTQAIRDIFPCGTPKHVAQQMKGFCEAGMRVFKLMEYGGMAGLEFGARSAAKVRETEDELLELVGDPALCT</sequence>
<evidence type="ECO:0000259" key="2">
    <source>
        <dbReference type="Pfam" id="PF00296"/>
    </source>
</evidence>
<dbReference type="EC" id="1.-.-.-" evidence="3"/>
<accession>A0ABM9M2U1</accession>
<keyword evidence="4" id="KW-1185">Reference proteome</keyword>
<gene>
    <name evidence="3" type="ORF">MU0053_004127</name>
</gene>
<dbReference type="InterPro" id="IPR050564">
    <property type="entry name" value="F420-G6PD/mer"/>
</dbReference>
<dbReference type="Pfam" id="PF00296">
    <property type="entry name" value="Bac_luciferase"/>
    <property type="match status" value="1"/>
</dbReference>
<dbReference type="SUPFAM" id="SSF51679">
    <property type="entry name" value="Bacterial luciferase-like"/>
    <property type="match status" value="1"/>
</dbReference>
<dbReference type="RefSeq" id="WP_308482960.1">
    <property type="nucleotide sequence ID" value="NZ_OY726397.1"/>
</dbReference>
<dbReference type="PANTHER" id="PTHR43244:SF1">
    <property type="entry name" value="5,10-METHYLENETETRAHYDROMETHANOPTERIN REDUCTASE"/>
    <property type="match status" value="1"/>
</dbReference>
<dbReference type="CDD" id="cd01097">
    <property type="entry name" value="Tetrahydromethanopterin_reductase"/>
    <property type="match status" value="1"/>
</dbReference>
<evidence type="ECO:0000256" key="1">
    <source>
        <dbReference type="ARBA" id="ARBA00023002"/>
    </source>
</evidence>
<keyword evidence="1 3" id="KW-0560">Oxidoreductase</keyword>
<dbReference type="GO" id="GO:0016491">
    <property type="term" value="F:oxidoreductase activity"/>
    <property type="evidence" value="ECO:0007669"/>
    <property type="project" value="UniProtKB-KW"/>
</dbReference>
<evidence type="ECO:0000313" key="4">
    <source>
        <dbReference type="Proteomes" id="UP001190465"/>
    </source>
</evidence>
<dbReference type="EMBL" id="OY726397">
    <property type="protein sequence ID" value="CAJ1509268.1"/>
    <property type="molecule type" value="Genomic_DNA"/>
</dbReference>
<feature type="domain" description="Luciferase-like" evidence="2">
    <location>
        <begin position="44"/>
        <end position="335"/>
    </location>
</feature>
<dbReference type="Proteomes" id="UP001190465">
    <property type="component" value="Chromosome"/>
</dbReference>
<reference evidence="3 4" key="1">
    <citation type="submission" date="2023-08" db="EMBL/GenBank/DDBJ databases">
        <authorList>
            <person name="Folkvardsen B D."/>
            <person name="Norman A."/>
        </authorList>
    </citation>
    <scope>NUCLEOTIDE SEQUENCE [LARGE SCALE GENOMIC DNA]</scope>
    <source>
        <strain evidence="3 4">Mu0053</strain>
    </source>
</reference>
<evidence type="ECO:0000313" key="3">
    <source>
        <dbReference type="EMBL" id="CAJ1509268.1"/>
    </source>
</evidence>
<protein>
    <submittedName>
        <fullName evidence="3">LLM class flavin-dependent oxidoreductase</fullName>
        <ecNumber evidence="3">1.-.-.-</ecNumber>
    </submittedName>
</protein>
<dbReference type="InterPro" id="IPR036661">
    <property type="entry name" value="Luciferase-like_sf"/>
</dbReference>
<dbReference type="PANTHER" id="PTHR43244">
    <property type="match status" value="1"/>
</dbReference>
<dbReference type="InterPro" id="IPR011251">
    <property type="entry name" value="Luciferase-like_dom"/>
</dbReference>
<dbReference type="Gene3D" id="3.20.20.30">
    <property type="entry name" value="Luciferase-like domain"/>
    <property type="match status" value="1"/>
</dbReference>